<dbReference type="AlphaFoldDB" id="A0A0D2IQ12"/>
<feature type="region of interest" description="Disordered" evidence="1">
    <location>
        <begin position="86"/>
        <end position="136"/>
    </location>
</feature>
<dbReference type="EMBL" id="KN847476">
    <property type="protein sequence ID" value="KIX07969.1"/>
    <property type="molecule type" value="Genomic_DNA"/>
</dbReference>
<proteinExistence type="predicted"/>
<dbReference type="OrthoDB" id="4160328at2759"/>
<dbReference type="GeneID" id="25290694"/>
<dbReference type="Proteomes" id="UP000053617">
    <property type="component" value="Unassembled WGS sequence"/>
</dbReference>
<dbReference type="HOGENOM" id="CLU_092891_0_0_1"/>
<sequence length="262" mass="29120">MATPTLPVPSVGSVSRSRRIQKTPNPSRRDKIRQGKLIRCWTDEEESFLFRSRNQKLPYKHIASRLEKSELACRLHYHHMTVGRKGHRAGEFDDDMSEESGIMSPPPVPAEGRSPSQKENESALPEDPILPAPDTTKLCTLPSFETFLRDTFHRRSLSMPDSDTHSDNMMPVSDVEGGTLLPSSNRPTRTLSGTWLRENRSLVVPFGPPPPSEQPGSESMPHGADLTRFHGISSDASDKCKLNTIPSMPVGPARLRVYAATD</sequence>
<dbReference type="RefSeq" id="XP_013275105.1">
    <property type="nucleotide sequence ID" value="XM_013419651.1"/>
</dbReference>
<feature type="region of interest" description="Disordered" evidence="1">
    <location>
        <begin position="206"/>
        <end position="230"/>
    </location>
</feature>
<dbReference type="InterPro" id="IPR001005">
    <property type="entry name" value="SANT/Myb"/>
</dbReference>
<dbReference type="VEuPathDB" id="FungiDB:Z518_02623"/>
<keyword evidence="3" id="KW-1185">Reference proteome</keyword>
<reference evidence="2 3" key="1">
    <citation type="submission" date="2015-01" db="EMBL/GenBank/DDBJ databases">
        <title>The Genome Sequence of Rhinocladiella mackenzie CBS 650.93.</title>
        <authorList>
            <consortium name="The Broad Institute Genomics Platform"/>
            <person name="Cuomo C."/>
            <person name="de Hoog S."/>
            <person name="Gorbushina A."/>
            <person name="Stielow B."/>
            <person name="Teixiera M."/>
            <person name="Abouelleil A."/>
            <person name="Chapman S.B."/>
            <person name="Priest M."/>
            <person name="Young S.K."/>
            <person name="Wortman J."/>
            <person name="Nusbaum C."/>
            <person name="Birren B."/>
        </authorList>
    </citation>
    <scope>NUCLEOTIDE SEQUENCE [LARGE SCALE GENOMIC DNA]</scope>
    <source>
        <strain evidence="2 3">CBS 650.93</strain>
    </source>
</reference>
<protein>
    <recommendedName>
        <fullName evidence="4">Myb-like domain-containing protein</fullName>
    </recommendedName>
</protein>
<gene>
    <name evidence="2" type="ORF">Z518_02623</name>
</gene>
<organism evidence="2 3">
    <name type="scientific">Rhinocladiella mackenziei CBS 650.93</name>
    <dbReference type="NCBI Taxonomy" id="1442369"/>
    <lineage>
        <taxon>Eukaryota</taxon>
        <taxon>Fungi</taxon>
        <taxon>Dikarya</taxon>
        <taxon>Ascomycota</taxon>
        <taxon>Pezizomycotina</taxon>
        <taxon>Eurotiomycetes</taxon>
        <taxon>Chaetothyriomycetidae</taxon>
        <taxon>Chaetothyriales</taxon>
        <taxon>Herpotrichiellaceae</taxon>
        <taxon>Rhinocladiella</taxon>
    </lineage>
</organism>
<evidence type="ECO:0008006" key="4">
    <source>
        <dbReference type="Google" id="ProtNLM"/>
    </source>
</evidence>
<name>A0A0D2IQ12_9EURO</name>
<evidence type="ECO:0000313" key="2">
    <source>
        <dbReference type="EMBL" id="KIX07969.1"/>
    </source>
</evidence>
<dbReference type="CDD" id="cd00167">
    <property type="entry name" value="SANT"/>
    <property type="match status" value="1"/>
</dbReference>
<feature type="region of interest" description="Disordered" evidence="1">
    <location>
        <begin position="1"/>
        <end position="34"/>
    </location>
</feature>
<evidence type="ECO:0000313" key="3">
    <source>
        <dbReference type="Proteomes" id="UP000053617"/>
    </source>
</evidence>
<evidence type="ECO:0000256" key="1">
    <source>
        <dbReference type="SAM" id="MobiDB-lite"/>
    </source>
</evidence>
<accession>A0A0D2IQ12</accession>